<keyword evidence="2" id="KW-1185">Reference proteome</keyword>
<reference evidence="2" key="1">
    <citation type="submission" date="2019-06" db="EMBL/GenBank/DDBJ databases">
        <authorList>
            <person name="Broberg M."/>
        </authorList>
    </citation>
    <scope>NUCLEOTIDE SEQUENCE [LARGE SCALE GENOMIC DNA]</scope>
</reference>
<sequence>MRLAYYRPQAPLPQDKILQLMRLWVEDEHCTHVMNRFDIDTSYKPCTVNAIGESCQTPFHDFHQDISAMEGWIAEAMCNKTVPIYVTAPGSKDMFGAHPSREFDRHISTSLFFWLYSRRFRPYRSNVEFGRFIAHPIHPAHLTPGLEPNALAQDVVSMHKAICSQVDSLVGKHKPKWAWAPHDDRDVYCDPRVYLLQPIFRALVMIFPSQDCNLFNANFTTIPVFLVLTGVTEGLSEPITFEFLDTKVECQRFSDTLIQLPLEDAILFVEKVEAREVAAYGQRPDLATMDQELYQYHLKLNGSEHAEEEMVRLGWEGEIRLECPSSEWVWNPKKYPDLAWKLWELVNDEELVWHDLR</sequence>
<organism evidence="1 2">
    <name type="scientific">Clonostachys byssicola</name>
    <dbReference type="NCBI Taxonomy" id="160290"/>
    <lineage>
        <taxon>Eukaryota</taxon>
        <taxon>Fungi</taxon>
        <taxon>Dikarya</taxon>
        <taxon>Ascomycota</taxon>
        <taxon>Pezizomycotina</taxon>
        <taxon>Sordariomycetes</taxon>
        <taxon>Hypocreomycetidae</taxon>
        <taxon>Hypocreales</taxon>
        <taxon>Bionectriaceae</taxon>
        <taxon>Clonostachys</taxon>
    </lineage>
</organism>
<dbReference type="AlphaFoldDB" id="A0A9N9UCB7"/>
<dbReference type="EMBL" id="CABFNO020001373">
    <property type="protein sequence ID" value="CAG9983857.1"/>
    <property type="molecule type" value="Genomic_DNA"/>
</dbReference>
<proteinExistence type="predicted"/>
<dbReference type="Proteomes" id="UP000754883">
    <property type="component" value="Unassembled WGS sequence"/>
</dbReference>
<gene>
    <name evidence="1" type="ORF">CBYS24578_00017946</name>
</gene>
<evidence type="ECO:0000313" key="2">
    <source>
        <dbReference type="Proteomes" id="UP000754883"/>
    </source>
</evidence>
<comment type="caution">
    <text evidence="1">The sequence shown here is derived from an EMBL/GenBank/DDBJ whole genome shotgun (WGS) entry which is preliminary data.</text>
</comment>
<dbReference type="OrthoDB" id="3513679at2759"/>
<accession>A0A9N9UCB7</accession>
<reference evidence="1 2" key="2">
    <citation type="submission" date="2021-10" db="EMBL/GenBank/DDBJ databases">
        <authorList>
            <person name="Piombo E."/>
        </authorList>
    </citation>
    <scope>NUCLEOTIDE SEQUENCE [LARGE SCALE GENOMIC DNA]</scope>
</reference>
<evidence type="ECO:0000313" key="1">
    <source>
        <dbReference type="EMBL" id="CAG9983857.1"/>
    </source>
</evidence>
<protein>
    <submittedName>
        <fullName evidence="1">Uncharacterized protein</fullName>
    </submittedName>
</protein>
<name>A0A9N9UCB7_9HYPO</name>